<keyword evidence="5 7" id="KW-1133">Transmembrane helix</keyword>
<organism evidence="9 10">
    <name type="scientific">Gracilibacillus thailandensis</name>
    <dbReference type="NCBI Taxonomy" id="563735"/>
    <lineage>
        <taxon>Bacteria</taxon>
        <taxon>Bacillati</taxon>
        <taxon>Bacillota</taxon>
        <taxon>Bacilli</taxon>
        <taxon>Bacillales</taxon>
        <taxon>Bacillaceae</taxon>
        <taxon>Gracilibacillus</taxon>
    </lineage>
</organism>
<dbReference type="EMBL" id="WJEE01000001">
    <property type="protein sequence ID" value="MRI64942.1"/>
    <property type="molecule type" value="Genomic_DNA"/>
</dbReference>
<protein>
    <submittedName>
        <fullName evidence="9">Phosphonate ABC transporter, permease protein PhnE</fullName>
    </submittedName>
</protein>
<feature type="transmembrane region" description="Helical" evidence="7">
    <location>
        <begin position="114"/>
        <end position="137"/>
    </location>
</feature>
<gene>
    <name evidence="9" type="primary">phnE</name>
    <name evidence="9" type="ORF">GH885_01095</name>
</gene>
<feature type="transmembrane region" description="Helical" evidence="7">
    <location>
        <begin position="81"/>
        <end position="102"/>
    </location>
</feature>
<proteinExistence type="inferred from homology"/>
<dbReference type="GO" id="GO:0005886">
    <property type="term" value="C:plasma membrane"/>
    <property type="evidence" value="ECO:0007669"/>
    <property type="project" value="UniProtKB-SubCell"/>
</dbReference>
<accession>A0A6N7QUX8</accession>
<dbReference type="AlphaFoldDB" id="A0A6N7QUX8"/>
<dbReference type="InterPro" id="IPR005769">
    <property type="entry name" value="PhnE/PtxC"/>
</dbReference>
<reference evidence="9 10" key="1">
    <citation type="submission" date="2019-10" db="EMBL/GenBank/DDBJ databases">
        <title>Gracilibacillus salitolerans sp. nov., a moderate halophile isolated from a saline soil in northwest China.</title>
        <authorList>
            <person name="Gan L."/>
        </authorList>
    </citation>
    <scope>NUCLEOTIDE SEQUENCE [LARGE SCALE GENOMIC DNA]</scope>
    <source>
        <strain evidence="9 10">TP2-8</strain>
    </source>
</reference>
<feature type="transmembrane region" description="Helical" evidence="7">
    <location>
        <begin position="143"/>
        <end position="161"/>
    </location>
</feature>
<evidence type="ECO:0000256" key="5">
    <source>
        <dbReference type="ARBA" id="ARBA00022989"/>
    </source>
</evidence>
<dbReference type="GO" id="GO:0015416">
    <property type="term" value="F:ABC-type phosphonate transporter activity"/>
    <property type="evidence" value="ECO:0007669"/>
    <property type="project" value="InterPro"/>
</dbReference>
<keyword evidence="10" id="KW-1185">Reference proteome</keyword>
<dbReference type="Pfam" id="PF00528">
    <property type="entry name" value="BPD_transp_1"/>
    <property type="match status" value="1"/>
</dbReference>
<dbReference type="Gene3D" id="1.10.3720.10">
    <property type="entry name" value="MetI-like"/>
    <property type="match status" value="1"/>
</dbReference>
<dbReference type="PANTHER" id="PTHR30043">
    <property type="entry name" value="PHOSPHONATES TRANSPORT SYSTEM PERMEASE PROTEIN"/>
    <property type="match status" value="1"/>
</dbReference>
<feature type="transmembrane region" description="Helical" evidence="7">
    <location>
        <begin position="21"/>
        <end position="38"/>
    </location>
</feature>
<evidence type="ECO:0000313" key="10">
    <source>
        <dbReference type="Proteomes" id="UP000435187"/>
    </source>
</evidence>
<sequence>MAEQLTLPEKPKSKLTLVKRIFIFIIIALIYIWTFTSIEIRWDNIFSERTLANFDRIIPKFFQPAVEETGSIMEKMFETLFIAYTGSLAAAIIAIPLAFLCASNMVRNKFLNNIGMWILGGVRAFPEIVLAIIFVAAVGPNPFAGVLAIAIGSTGMLGKLYSEVIESIDMHVIEALEASGANKFQILFYGIFPQVLPEFMSYAIYRFEIDVRASSVLGIVGAGGIGTLITFAYMNRNWEEVGMILLVIIITVTIIDQISGFIRKRLV</sequence>
<feature type="transmembrane region" description="Helical" evidence="7">
    <location>
        <begin position="216"/>
        <end position="235"/>
    </location>
</feature>
<evidence type="ECO:0000256" key="2">
    <source>
        <dbReference type="ARBA" id="ARBA00004196"/>
    </source>
</evidence>
<dbReference type="InterPro" id="IPR000515">
    <property type="entry name" value="MetI-like"/>
</dbReference>
<dbReference type="GO" id="GO:0030313">
    <property type="term" value="C:cell envelope"/>
    <property type="evidence" value="ECO:0007669"/>
    <property type="project" value="UniProtKB-SubCell"/>
</dbReference>
<keyword evidence="3 7" id="KW-0813">Transport</keyword>
<evidence type="ECO:0000259" key="8">
    <source>
        <dbReference type="PROSITE" id="PS50928"/>
    </source>
</evidence>
<dbReference type="PROSITE" id="PS50928">
    <property type="entry name" value="ABC_TM1"/>
    <property type="match status" value="1"/>
</dbReference>
<comment type="subcellular location">
    <subcellularLocation>
        <location evidence="2">Cell envelope</location>
    </subcellularLocation>
    <subcellularLocation>
        <location evidence="7">Cell membrane</location>
        <topology evidence="7">Multi-pass membrane protein</topology>
    </subcellularLocation>
    <subcellularLocation>
        <location evidence="1">Membrane</location>
        <topology evidence="1">Multi-pass membrane protein</topology>
    </subcellularLocation>
</comment>
<dbReference type="NCBIfam" id="TIGR01097">
    <property type="entry name" value="PhnE"/>
    <property type="match status" value="1"/>
</dbReference>
<feature type="domain" description="ABC transmembrane type-1" evidence="8">
    <location>
        <begin position="76"/>
        <end position="259"/>
    </location>
</feature>
<name>A0A6N7QUX8_9BACI</name>
<keyword evidence="6 7" id="KW-0472">Membrane</keyword>
<evidence type="ECO:0000256" key="3">
    <source>
        <dbReference type="ARBA" id="ARBA00022448"/>
    </source>
</evidence>
<feature type="transmembrane region" description="Helical" evidence="7">
    <location>
        <begin position="241"/>
        <end position="262"/>
    </location>
</feature>
<comment type="caution">
    <text evidence="9">The sequence shown here is derived from an EMBL/GenBank/DDBJ whole genome shotgun (WGS) entry which is preliminary data.</text>
</comment>
<evidence type="ECO:0000313" key="9">
    <source>
        <dbReference type="EMBL" id="MRI64942.1"/>
    </source>
</evidence>
<comment type="similarity">
    <text evidence="7">Belongs to the binding-protein-dependent transport system permease family.</text>
</comment>
<dbReference type="CDD" id="cd06261">
    <property type="entry name" value="TM_PBP2"/>
    <property type="match status" value="1"/>
</dbReference>
<evidence type="ECO:0000256" key="1">
    <source>
        <dbReference type="ARBA" id="ARBA00004141"/>
    </source>
</evidence>
<dbReference type="RefSeq" id="WP_153833822.1">
    <property type="nucleotide sequence ID" value="NZ_JBHUMW010000007.1"/>
</dbReference>
<evidence type="ECO:0000256" key="4">
    <source>
        <dbReference type="ARBA" id="ARBA00022692"/>
    </source>
</evidence>
<dbReference type="Proteomes" id="UP000435187">
    <property type="component" value="Unassembled WGS sequence"/>
</dbReference>
<evidence type="ECO:0000256" key="6">
    <source>
        <dbReference type="ARBA" id="ARBA00023136"/>
    </source>
</evidence>
<keyword evidence="4 7" id="KW-0812">Transmembrane</keyword>
<dbReference type="InterPro" id="IPR035906">
    <property type="entry name" value="MetI-like_sf"/>
</dbReference>
<evidence type="ECO:0000256" key="7">
    <source>
        <dbReference type="RuleBase" id="RU363032"/>
    </source>
</evidence>
<dbReference type="SUPFAM" id="SSF161098">
    <property type="entry name" value="MetI-like"/>
    <property type="match status" value="1"/>
</dbReference>
<dbReference type="PANTHER" id="PTHR30043:SF8">
    <property type="entry name" value="ABC TRANSPORTER, PERMEASE PROTEIN CC0363, PUTATIVE-RELATED"/>
    <property type="match status" value="1"/>
</dbReference>